<dbReference type="AlphaFoldDB" id="A0A0B6Z111"/>
<sequence>GIRPQGYLDTEGNKPKIFSQLEDCKPQGIVGGNHTTITKQLRHHRQDNIVSAGLYPRSSTSCQTRPPLDHKPSMFLMAPSPQSSNLNMNQSTIFKSSTVSNNTATSTVATTNTYHNS</sequence>
<reference evidence="2" key="1">
    <citation type="submission" date="2014-12" db="EMBL/GenBank/DDBJ databases">
        <title>Insight into the proteome of Arion vulgaris.</title>
        <authorList>
            <person name="Aradska J."/>
            <person name="Bulat T."/>
            <person name="Smidak R."/>
            <person name="Sarate P."/>
            <person name="Gangsoo J."/>
            <person name="Sialana F."/>
            <person name="Bilban M."/>
            <person name="Lubec G."/>
        </authorList>
    </citation>
    <scope>NUCLEOTIDE SEQUENCE</scope>
    <source>
        <tissue evidence="2">Skin</tissue>
    </source>
</reference>
<evidence type="ECO:0000313" key="2">
    <source>
        <dbReference type="EMBL" id="CEK62274.1"/>
    </source>
</evidence>
<evidence type="ECO:0000256" key="1">
    <source>
        <dbReference type="SAM" id="MobiDB-lite"/>
    </source>
</evidence>
<feature type="non-terminal residue" evidence="2">
    <location>
        <position position="1"/>
    </location>
</feature>
<organism evidence="2">
    <name type="scientific">Arion vulgaris</name>
    <dbReference type="NCBI Taxonomy" id="1028688"/>
    <lineage>
        <taxon>Eukaryota</taxon>
        <taxon>Metazoa</taxon>
        <taxon>Spiralia</taxon>
        <taxon>Lophotrochozoa</taxon>
        <taxon>Mollusca</taxon>
        <taxon>Gastropoda</taxon>
        <taxon>Heterobranchia</taxon>
        <taxon>Euthyneura</taxon>
        <taxon>Panpulmonata</taxon>
        <taxon>Eupulmonata</taxon>
        <taxon>Stylommatophora</taxon>
        <taxon>Helicina</taxon>
        <taxon>Arionoidea</taxon>
        <taxon>Arionidae</taxon>
        <taxon>Arion</taxon>
    </lineage>
</organism>
<protein>
    <submittedName>
        <fullName evidence="2">Uncharacterized protein</fullName>
    </submittedName>
</protein>
<dbReference type="EMBL" id="HACG01015409">
    <property type="protein sequence ID" value="CEK62274.1"/>
    <property type="molecule type" value="Transcribed_RNA"/>
</dbReference>
<accession>A0A0B6Z111</accession>
<feature type="region of interest" description="Disordered" evidence="1">
    <location>
        <begin position="56"/>
        <end position="88"/>
    </location>
</feature>
<name>A0A0B6Z111_9EUPU</name>
<gene>
    <name evidence="2" type="primary">ORF44722</name>
</gene>
<feature type="non-terminal residue" evidence="2">
    <location>
        <position position="117"/>
    </location>
</feature>
<proteinExistence type="predicted"/>